<dbReference type="EMBL" id="CAEZWQ010000036">
    <property type="protein sequence ID" value="CAB4659794.1"/>
    <property type="molecule type" value="Genomic_DNA"/>
</dbReference>
<proteinExistence type="predicted"/>
<name>A0A6J6FK34_9ZZZZ</name>
<dbReference type="SUPFAM" id="SSF52266">
    <property type="entry name" value="SGNH hydrolase"/>
    <property type="match status" value="1"/>
</dbReference>
<sequence length="199" mass="22336">MSGVNVFIGDSVTDCGRDIEPPFGDGYVREIARSGALSGEIINVGTSGHRLIDLENRWQVDVLDHKPTLLSIAIGINDTWRRYDGNDITTIEDFRERYHRLLSSTKAACNPKFILCEPFLLAVNDEMNTWREDLDPKIAVVHEMAAAFDAILVPFDAHINTLAKTISMTELAEDGIHPTIFGHQELARFWIKCVSEPVR</sequence>
<dbReference type="InterPro" id="IPR036514">
    <property type="entry name" value="SGNH_hydro_sf"/>
</dbReference>
<dbReference type="GO" id="GO:0004622">
    <property type="term" value="F:phosphatidylcholine lysophospholipase activity"/>
    <property type="evidence" value="ECO:0007669"/>
    <property type="project" value="TreeGrafter"/>
</dbReference>
<dbReference type="PANTHER" id="PTHR30383">
    <property type="entry name" value="THIOESTERASE 1/PROTEASE 1/LYSOPHOSPHOLIPASE L1"/>
    <property type="match status" value="1"/>
</dbReference>
<reference evidence="2" key="1">
    <citation type="submission" date="2020-05" db="EMBL/GenBank/DDBJ databases">
        <authorList>
            <person name="Chiriac C."/>
            <person name="Salcher M."/>
            <person name="Ghai R."/>
            <person name="Kavagutti S V."/>
        </authorList>
    </citation>
    <scope>NUCLEOTIDE SEQUENCE</scope>
</reference>
<evidence type="ECO:0000313" key="2">
    <source>
        <dbReference type="EMBL" id="CAB4589231.1"/>
    </source>
</evidence>
<dbReference type="Gene3D" id="3.40.50.1110">
    <property type="entry name" value="SGNH hydrolase"/>
    <property type="match status" value="1"/>
</dbReference>
<dbReference type="InterPro" id="IPR013830">
    <property type="entry name" value="SGNH_hydro"/>
</dbReference>
<dbReference type="AlphaFoldDB" id="A0A6J6FK34"/>
<gene>
    <name evidence="2" type="ORF">UFOPK1795_00485</name>
    <name evidence="3" type="ORF">UFOPK2275_00453</name>
</gene>
<dbReference type="PANTHER" id="PTHR30383:SF5">
    <property type="entry name" value="SGNH HYDROLASE-TYPE ESTERASE DOMAIN-CONTAINING PROTEIN"/>
    <property type="match status" value="1"/>
</dbReference>
<dbReference type="EMBL" id="CAEZUG010000019">
    <property type="protein sequence ID" value="CAB4589231.1"/>
    <property type="molecule type" value="Genomic_DNA"/>
</dbReference>
<evidence type="ECO:0000313" key="3">
    <source>
        <dbReference type="EMBL" id="CAB4659794.1"/>
    </source>
</evidence>
<dbReference type="Pfam" id="PF13472">
    <property type="entry name" value="Lipase_GDSL_2"/>
    <property type="match status" value="1"/>
</dbReference>
<evidence type="ECO:0000259" key="1">
    <source>
        <dbReference type="Pfam" id="PF13472"/>
    </source>
</evidence>
<dbReference type="CDD" id="cd01834">
    <property type="entry name" value="SGNH_hydrolase_like_2"/>
    <property type="match status" value="1"/>
</dbReference>
<feature type="domain" description="SGNH hydrolase-type esterase" evidence="1">
    <location>
        <begin position="7"/>
        <end position="184"/>
    </location>
</feature>
<protein>
    <submittedName>
        <fullName evidence="2">Unannotated protein</fullName>
    </submittedName>
</protein>
<organism evidence="2">
    <name type="scientific">freshwater metagenome</name>
    <dbReference type="NCBI Taxonomy" id="449393"/>
    <lineage>
        <taxon>unclassified sequences</taxon>
        <taxon>metagenomes</taxon>
        <taxon>ecological metagenomes</taxon>
    </lineage>
</organism>
<accession>A0A6J6FK34</accession>
<dbReference type="InterPro" id="IPR051532">
    <property type="entry name" value="Ester_Hydrolysis_Enzymes"/>
</dbReference>